<organism evidence="6 7">
    <name type="scientific">Gaopeijia maritima</name>
    <dbReference type="NCBI Taxonomy" id="3119007"/>
    <lineage>
        <taxon>Bacteria</taxon>
        <taxon>Pseudomonadati</taxon>
        <taxon>Gemmatimonadota</taxon>
        <taxon>Longimicrobiia</taxon>
        <taxon>Gaopeijiales</taxon>
        <taxon>Gaopeijiaceae</taxon>
        <taxon>Gaopeijia</taxon>
    </lineage>
</organism>
<gene>
    <name evidence="6" type="ORF">WI372_03310</name>
</gene>
<feature type="domain" description="PNPLA" evidence="5">
    <location>
        <begin position="29"/>
        <end position="244"/>
    </location>
</feature>
<evidence type="ECO:0000259" key="5">
    <source>
        <dbReference type="PROSITE" id="PS51635"/>
    </source>
</evidence>
<dbReference type="PANTHER" id="PTHR14226:SF57">
    <property type="entry name" value="BLR7027 PROTEIN"/>
    <property type="match status" value="1"/>
</dbReference>
<dbReference type="InterPro" id="IPR050301">
    <property type="entry name" value="NTE"/>
</dbReference>
<keyword evidence="3 4" id="KW-0443">Lipid metabolism</keyword>
<comment type="caution">
    <text evidence="6">The sequence shown here is derived from an EMBL/GenBank/DDBJ whole genome shotgun (WGS) entry which is preliminary data.</text>
</comment>
<feature type="short sequence motif" description="GXSXG" evidence="4">
    <location>
        <begin position="62"/>
        <end position="66"/>
    </location>
</feature>
<evidence type="ECO:0000313" key="6">
    <source>
        <dbReference type="EMBL" id="MEK9500012.1"/>
    </source>
</evidence>
<sequence>MAHDLAPLDTRITPFANASTGPGPSDLGVVMGGGGARAAYQVGFLRAIARRYPNLEIPYITGVSAGAINAAHLGAHHGSFRQAVEELTRLWADLHVENVFRTDSMSLGRQVFGTLRGLASGGHTESDQLRGLVDTEPLRGFLSEALHTVRGEITGVNYNLARGRLKALALSTSSYTTGQSVTWVQGKGIGEWERPTRRSRNTTLTVDHVMASAALPLFFPAVALSDGWYGDGGIRLTAPLSPALHLGARRVLAISTRYARSVEEADRPAVHGYPPPAQILGVLMNAIFLDLMDQDAMRLERLNRLLERLKPSERLGMRPVKLMVLRPSVDLGRLAGRYEPRLPRVFRFLTRGLGTRATESPDFLSLILFQPDYLRALMETGERDAEMRADELDAFLAEED</sequence>
<name>A0ABU9E5K4_9BACT</name>
<evidence type="ECO:0000313" key="7">
    <source>
        <dbReference type="Proteomes" id="UP001484239"/>
    </source>
</evidence>
<feature type="short sequence motif" description="DGA/G" evidence="4">
    <location>
        <begin position="231"/>
        <end position="233"/>
    </location>
</feature>
<accession>A0ABU9E5K4</accession>
<evidence type="ECO:0000256" key="4">
    <source>
        <dbReference type="PROSITE-ProRule" id="PRU01161"/>
    </source>
</evidence>
<evidence type="ECO:0000256" key="1">
    <source>
        <dbReference type="ARBA" id="ARBA00022801"/>
    </source>
</evidence>
<dbReference type="Proteomes" id="UP001484239">
    <property type="component" value="Unassembled WGS sequence"/>
</dbReference>
<dbReference type="EMBL" id="JBBHLI010000001">
    <property type="protein sequence ID" value="MEK9500012.1"/>
    <property type="molecule type" value="Genomic_DNA"/>
</dbReference>
<dbReference type="RefSeq" id="WP_405282752.1">
    <property type="nucleotide sequence ID" value="NZ_CP144380.1"/>
</dbReference>
<dbReference type="PROSITE" id="PS51635">
    <property type="entry name" value="PNPLA"/>
    <property type="match status" value="1"/>
</dbReference>
<keyword evidence="2 4" id="KW-0442">Lipid degradation</keyword>
<proteinExistence type="predicted"/>
<keyword evidence="7" id="KW-1185">Reference proteome</keyword>
<feature type="active site" description="Proton acceptor" evidence="4">
    <location>
        <position position="231"/>
    </location>
</feature>
<dbReference type="SUPFAM" id="SSF52151">
    <property type="entry name" value="FabD/lysophospholipase-like"/>
    <property type="match status" value="1"/>
</dbReference>
<evidence type="ECO:0000256" key="2">
    <source>
        <dbReference type="ARBA" id="ARBA00022963"/>
    </source>
</evidence>
<protein>
    <submittedName>
        <fullName evidence="6">Patatin-like phospholipase family protein</fullName>
    </submittedName>
</protein>
<dbReference type="Pfam" id="PF01734">
    <property type="entry name" value="Patatin"/>
    <property type="match status" value="1"/>
</dbReference>
<evidence type="ECO:0000256" key="3">
    <source>
        <dbReference type="ARBA" id="ARBA00023098"/>
    </source>
</evidence>
<dbReference type="InterPro" id="IPR016035">
    <property type="entry name" value="Acyl_Trfase/lysoPLipase"/>
</dbReference>
<dbReference type="Gene3D" id="3.40.1090.10">
    <property type="entry name" value="Cytosolic phospholipase A2 catalytic domain"/>
    <property type="match status" value="1"/>
</dbReference>
<dbReference type="PANTHER" id="PTHR14226">
    <property type="entry name" value="NEUROPATHY TARGET ESTERASE/SWISS CHEESE D.MELANOGASTER"/>
    <property type="match status" value="1"/>
</dbReference>
<comment type="caution">
    <text evidence="4">Lacks conserved residue(s) required for the propagation of feature annotation.</text>
</comment>
<dbReference type="InterPro" id="IPR002641">
    <property type="entry name" value="PNPLA_dom"/>
</dbReference>
<feature type="active site" description="Nucleophile" evidence="4">
    <location>
        <position position="64"/>
    </location>
</feature>
<reference evidence="6 7" key="1">
    <citation type="submission" date="2024-02" db="EMBL/GenBank/DDBJ databases">
        <title>A novel Gemmatimonadota bacterium.</title>
        <authorList>
            <person name="Du Z.-J."/>
            <person name="Ye Y.-Q."/>
        </authorList>
    </citation>
    <scope>NUCLEOTIDE SEQUENCE [LARGE SCALE GENOMIC DNA]</scope>
    <source>
        <strain evidence="6 7">DH-20</strain>
    </source>
</reference>
<keyword evidence="1 4" id="KW-0378">Hydrolase</keyword>